<dbReference type="EMBL" id="NPDN01000002">
    <property type="protein sequence ID" value="PJZ26742.1"/>
    <property type="molecule type" value="Genomic_DNA"/>
</dbReference>
<dbReference type="SUPFAM" id="SSF55129">
    <property type="entry name" value="Ribosomal protein L30p/L7e"/>
    <property type="match status" value="1"/>
</dbReference>
<evidence type="ECO:0000259" key="7">
    <source>
        <dbReference type="Pfam" id="PF00327"/>
    </source>
</evidence>
<evidence type="ECO:0000256" key="2">
    <source>
        <dbReference type="ARBA" id="ARBA00011838"/>
    </source>
</evidence>
<evidence type="ECO:0000256" key="3">
    <source>
        <dbReference type="ARBA" id="ARBA00022980"/>
    </source>
</evidence>
<evidence type="ECO:0000313" key="8">
    <source>
        <dbReference type="EMBL" id="PJZ26742.1"/>
    </source>
</evidence>
<comment type="caution">
    <text evidence="8">The sequence shown here is derived from an EMBL/GenBank/DDBJ whole genome shotgun (WGS) entry which is preliminary data.</text>
</comment>
<dbReference type="InterPro" id="IPR036919">
    <property type="entry name" value="Ribo_uL30_ferredoxin-like_sf"/>
</dbReference>
<comment type="subunit">
    <text evidence="2 5">Part of the 50S ribosomal subunit.</text>
</comment>
<dbReference type="Pfam" id="PF00327">
    <property type="entry name" value="Ribosomal_L30"/>
    <property type="match status" value="1"/>
</dbReference>
<dbReference type="InterPro" id="IPR005996">
    <property type="entry name" value="Ribosomal_uL30_bac-type"/>
</dbReference>
<dbReference type="InterPro" id="IPR016082">
    <property type="entry name" value="Ribosomal_uL30_ferredoxin-like"/>
</dbReference>
<proteinExistence type="inferred from homology"/>
<feature type="domain" description="Large ribosomal subunit protein uL30-like ferredoxin-like fold" evidence="7">
    <location>
        <begin position="5"/>
        <end position="54"/>
    </location>
</feature>
<name>A0A2M9XGN8_9LEPT</name>
<dbReference type="InterPro" id="IPR018038">
    <property type="entry name" value="Ribosomal_uL30_CS"/>
</dbReference>
<evidence type="ECO:0000256" key="6">
    <source>
        <dbReference type="RuleBase" id="RU003734"/>
    </source>
</evidence>
<dbReference type="CDD" id="cd01658">
    <property type="entry name" value="Ribosomal_L30"/>
    <property type="match status" value="1"/>
</dbReference>
<dbReference type="AlphaFoldDB" id="A0A2M9XGN8"/>
<dbReference type="GO" id="GO:0003735">
    <property type="term" value="F:structural constituent of ribosome"/>
    <property type="evidence" value="ECO:0007669"/>
    <property type="project" value="InterPro"/>
</dbReference>
<keyword evidence="3 5" id="KW-0689">Ribosomal protein</keyword>
<gene>
    <name evidence="5 8" type="primary">rpmD</name>
    <name evidence="8" type="ORF">CH357_04440</name>
</gene>
<dbReference type="RefSeq" id="WP_008594182.1">
    <property type="nucleotide sequence ID" value="NZ_NPDL01000002.1"/>
</dbReference>
<dbReference type="PANTHER" id="PTHR15892:SF2">
    <property type="entry name" value="LARGE RIBOSOMAL SUBUNIT PROTEIN UL30M"/>
    <property type="match status" value="1"/>
</dbReference>
<accession>A0A2M9XGN8</accession>
<dbReference type="PANTHER" id="PTHR15892">
    <property type="entry name" value="MITOCHONDRIAL RIBOSOMAL PROTEIN L30"/>
    <property type="match status" value="1"/>
</dbReference>
<dbReference type="NCBIfam" id="TIGR01308">
    <property type="entry name" value="rpmD_bact"/>
    <property type="match status" value="1"/>
</dbReference>
<dbReference type="PIRSF" id="PIRSF002211">
    <property type="entry name" value="Ribosomal_L30_bac-type"/>
    <property type="match status" value="1"/>
</dbReference>
<sequence>METVIVTQIKSNIGIKKGQKLTLAALGLRKTGQQRKHTLTPQVKGMINDVQHLVRVEKA</sequence>
<protein>
    <recommendedName>
        <fullName evidence="5">Large ribosomal subunit protein uL30</fullName>
    </recommendedName>
</protein>
<keyword evidence="4 5" id="KW-0687">Ribonucleoprotein</keyword>
<organism evidence="8 9">
    <name type="scientific">Leptospira hartskeerlii</name>
    <dbReference type="NCBI Taxonomy" id="2023177"/>
    <lineage>
        <taxon>Bacteria</taxon>
        <taxon>Pseudomonadati</taxon>
        <taxon>Spirochaetota</taxon>
        <taxon>Spirochaetia</taxon>
        <taxon>Leptospirales</taxon>
        <taxon>Leptospiraceae</taxon>
        <taxon>Leptospira</taxon>
    </lineage>
</organism>
<dbReference type="GO" id="GO:0006412">
    <property type="term" value="P:translation"/>
    <property type="evidence" value="ECO:0007669"/>
    <property type="project" value="UniProtKB-UniRule"/>
</dbReference>
<dbReference type="PROSITE" id="PS00634">
    <property type="entry name" value="RIBOSOMAL_L30"/>
    <property type="match status" value="1"/>
</dbReference>
<evidence type="ECO:0000256" key="4">
    <source>
        <dbReference type="ARBA" id="ARBA00023274"/>
    </source>
</evidence>
<evidence type="ECO:0000256" key="1">
    <source>
        <dbReference type="ARBA" id="ARBA00007594"/>
    </source>
</evidence>
<keyword evidence="9" id="KW-1185">Reference proteome</keyword>
<dbReference type="OrthoDB" id="9812790at2"/>
<dbReference type="Gene3D" id="3.30.1390.20">
    <property type="entry name" value="Ribosomal protein L30, ferredoxin-like fold domain"/>
    <property type="match status" value="1"/>
</dbReference>
<dbReference type="GO" id="GO:0022625">
    <property type="term" value="C:cytosolic large ribosomal subunit"/>
    <property type="evidence" value="ECO:0007669"/>
    <property type="project" value="TreeGrafter"/>
</dbReference>
<evidence type="ECO:0000313" key="9">
    <source>
        <dbReference type="Proteomes" id="UP000232196"/>
    </source>
</evidence>
<dbReference type="HAMAP" id="MF_01371_B">
    <property type="entry name" value="Ribosomal_uL30_B"/>
    <property type="match status" value="1"/>
</dbReference>
<reference evidence="8 9" key="1">
    <citation type="submission" date="2017-07" db="EMBL/GenBank/DDBJ databases">
        <title>Leptospira spp. isolated from tropical soils.</title>
        <authorList>
            <person name="Thibeaux R."/>
            <person name="Iraola G."/>
            <person name="Ferres I."/>
            <person name="Bierque E."/>
            <person name="Girault D."/>
            <person name="Soupe-Gilbert M.-E."/>
            <person name="Picardeau M."/>
            <person name="Goarant C."/>
        </authorList>
    </citation>
    <scope>NUCLEOTIDE SEQUENCE [LARGE SCALE GENOMIC DNA]</scope>
    <source>
        <strain evidence="8 9">MCA1-C-A1</strain>
    </source>
</reference>
<comment type="similarity">
    <text evidence="1 5 6">Belongs to the universal ribosomal protein uL30 family.</text>
</comment>
<evidence type="ECO:0000256" key="5">
    <source>
        <dbReference type="HAMAP-Rule" id="MF_01371"/>
    </source>
</evidence>
<dbReference type="Proteomes" id="UP000232196">
    <property type="component" value="Unassembled WGS sequence"/>
</dbReference>